<evidence type="ECO:0000313" key="4">
    <source>
        <dbReference type="Proteomes" id="UP001213000"/>
    </source>
</evidence>
<evidence type="ECO:0000256" key="1">
    <source>
        <dbReference type="SAM" id="Phobius"/>
    </source>
</evidence>
<dbReference type="PANTHER" id="PTHR40465:SF1">
    <property type="entry name" value="DUF6534 DOMAIN-CONTAINING PROTEIN"/>
    <property type="match status" value="1"/>
</dbReference>
<keyword evidence="1" id="KW-0812">Transmembrane</keyword>
<reference evidence="3" key="1">
    <citation type="submission" date="2022-07" db="EMBL/GenBank/DDBJ databases">
        <title>Genome Sequence of Leucocoprinus birnbaumii.</title>
        <authorList>
            <person name="Buettner E."/>
        </authorList>
    </citation>
    <scope>NUCLEOTIDE SEQUENCE</scope>
    <source>
        <strain evidence="3">VT141</strain>
    </source>
</reference>
<name>A0AAD5YQF1_9AGAR</name>
<protein>
    <recommendedName>
        <fullName evidence="2">DUF6534 domain-containing protein</fullName>
    </recommendedName>
</protein>
<evidence type="ECO:0000259" key="2">
    <source>
        <dbReference type="Pfam" id="PF20152"/>
    </source>
</evidence>
<dbReference type="Pfam" id="PF20152">
    <property type="entry name" value="DUF6534"/>
    <property type="match status" value="1"/>
</dbReference>
<keyword evidence="1" id="KW-0472">Membrane</keyword>
<gene>
    <name evidence="3" type="ORF">NP233_g11994</name>
</gene>
<keyword evidence="1" id="KW-1133">Transmembrane helix</keyword>
<feature type="transmembrane region" description="Helical" evidence="1">
    <location>
        <begin position="58"/>
        <end position="80"/>
    </location>
</feature>
<dbReference type="InterPro" id="IPR045339">
    <property type="entry name" value="DUF6534"/>
</dbReference>
<evidence type="ECO:0000313" key="3">
    <source>
        <dbReference type="EMBL" id="KAJ3556362.1"/>
    </source>
</evidence>
<feature type="domain" description="DUF6534" evidence="2">
    <location>
        <begin position="23"/>
        <end position="110"/>
    </location>
</feature>
<dbReference type="AlphaFoldDB" id="A0AAD5YQF1"/>
<keyword evidence="4" id="KW-1185">Reference proteome</keyword>
<dbReference type="PANTHER" id="PTHR40465">
    <property type="entry name" value="CHROMOSOME 1, WHOLE GENOME SHOTGUN SEQUENCE"/>
    <property type="match status" value="1"/>
</dbReference>
<sequence length="186" mass="20258">MGMLSLSRPEFRQGVAAMVIVGAITDISIAGLLCYYVLRKSEGTREMKLTNTLVTQVIRYTIATSALTSLIIMACLVAFLASPDSFGFIALHFSSGRTYANAVLVNLNARLKFREALGSLEPSFAKTVEFAGVSSAIGNRRERLGMSTHEYSSRATTSGSRSVNGNKPFVQVPLNTYPPRYRHSLP</sequence>
<dbReference type="EMBL" id="JANIEX010001585">
    <property type="protein sequence ID" value="KAJ3556362.1"/>
    <property type="molecule type" value="Genomic_DNA"/>
</dbReference>
<dbReference type="Proteomes" id="UP001213000">
    <property type="component" value="Unassembled WGS sequence"/>
</dbReference>
<accession>A0AAD5YQF1</accession>
<feature type="transmembrane region" description="Helical" evidence="1">
    <location>
        <begin position="15"/>
        <end position="38"/>
    </location>
</feature>
<proteinExistence type="predicted"/>
<comment type="caution">
    <text evidence="3">The sequence shown here is derived from an EMBL/GenBank/DDBJ whole genome shotgun (WGS) entry which is preliminary data.</text>
</comment>
<organism evidence="3 4">
    <name type="scientific">Leucocoprinus birnbaumii</name>
    <dbReference type="NCBI Taxonomy" id="56174"/>
    <lineage>
        <taxon>Eukaryota</taxon>
        <taxon>Fungi</taxon>
        <taxon>Dikarya</taxon>
        <taxon>Basidiomycota</taxon>
        <taxon>Agaricomycotina</taxon>
        <taxon>Agaricomycetes</taxon>
        <taxon>Agaricomycetidae</taxon>
        <taxon>Agaricales</taxon>
        <taxon>Agaricineae</taxon>
        <taxon>Agaricaceae</taxon>
        <taxon>Leucocoprinus</taxon>
    </lineage>
</organism>